<name>A0ABD4W0V9_9LACO</name>
<reference evidence="2 3" key="1">
    <citation type="submission" date="2023-01" db="EMBL/GenBank/DDBJ databases">
        <title>Sequencing of the bacterial strains from artisanal fermented milk Matsoni.</title>
        <authorList>
            <person name="Rozman V."/>
            <person name="Accetto T."/>
            <person name="Bogovic Matijasic B."/>
        </authorList>
    </citation>
    <scope>NUCLEOTIDE SEQUENCE [LARGE SCALE GENOMIC DNA]</scope>
    <source>
        <strain evidence="3">lbl143</strain>
    </source>
</reference>
<evidence type="ECO:0000313" key="3">
    <source>
        <dbReference type="Proteomes" id="UP001213083"/>
    </source>
</evidence>
<keyword evidence="1" id="KW-0472">Membrane</keyword>
<protein>
    <submittedName>
        <fullName evidence="2">Uncharacterized protein</fullName>
    </submittedName>
</protein>
<dbReference type="RefSeq" id="WP_206349669.1">
    <property type="nucleotide sequence ID" value="NZ_BNIL01000047.1"/>
</dbReference>
<accession>A0ABD4W0V9</accession>
<keyword evidence="1" id="KW-0812">Transmembrane</keyword>
<feature type="transmembrane region" description="Helical" evidence="1">
    <location>
        <begin position="20"/>
        <end position="37"/>
    </location>
</feature>
<evidence type="ECO:0000313" key="2">
    <source>
        <dbReference type="EMBL" id="MDA3782233.1"/>
    </source>
</evidence>
<dbReference type="AlphaFoldDB" id="A0ABD4W0V9"/>
<sequence length="79" mass="8604">MHIADGNALFNMLQQYSGSIGTAAMSVIIAIAGSPYQRQSKQVVMGSQAAFIVLFVFTLLIFACVLRLIKRDKQGLVKN</sequence>
<gene>
    <name evidence="2" type="ORF">PF593_03565</name>
</gene>
<dbReference type="SUPFAM" id="SSF103473">
    <property type="entry name" value="MFS general substrate transporter"/>
    <property type="match status" value="1"/>
</dbReference>
<dbReference type="InterPro" id="IPR036259">
    <property type="entry name" value="MFS_trans_sf"/>
</dbReference>
<evidence type="ECO:0000256" key="1">
    <source>
        <dbReference type="SAM" id="Phobius"/>
    </source>
</evidence>
<dbReference type="EMBL" id="JAQIEV010000007">
    <property type="protein sequence ID" value="MDA3782233.1"/>
    <property type="molecule type" value="Genomic_DNA"/>
</dbReference>
<proteinExistence type="predicted"/>
<comment type="caution">
    <text evidence="2">The sequence shown here is derived from an EMBL/GenBank/DDBJ whole genome shotgun (WGS) entry which is preliminary data.</text>
</comment>
<feature type="transmembrane region" description="Helical" evidence="1">
    <location>
        <begin position="49"/>
        <end position="69"/>
    </location>
</feature>
<dbReference type="Proteomes" id="UP001213083">
    <property type="component" value="Unassembled WGS sequence"/>
</dbReference>
<keyword evidence="1" id="KW-1133">Transmembrane helix</keyword>
<organism evidence="2 3">
    <name type="scientific">Lactobacillus delbrueckii</name>
    <dbReference type="NCBI Taxonomy" id="1584"/>
    <lineage>
        <taxon>Bacteria</taxon>
        <taxon>Bacillati</taxon>
        <taxon>Bacillota</taxon>
        <taxon>Bacilli</taxon>
        <taxon>Lactobacillales</taxon>
        <taxon>Lactobacillaceae</taxon>
        <taxon>Lactobacillus</taxon>
    </lineage>
</organism>